<dbReference type="InParanoid" id="A0A369JCU5"/>
<dbReference type="InterPro" id="IPR052035">
    <property type="entry name" value="ZnF_BED_domain_contain"/>
</dbReference>
<evidence type="ECO:0000256" key="3">
    <source>
        <dbReference type="ARBA" id="ARBA00022771"/>
    </source>
</evidence>
<dbReference type="EMBL" id="LUEZ02000106">
    <property type="protein sequence ID" value="RDB18255.1"/>
    <property type="molecule type" value="Genomic_DNA"/>
</dbReference>
<dbReference type="PANTHER" id="PTHR46481">
    <property type="entry name" value="ZINC FINGER BED DOMAIN-CONTAINING PROTEIN 4"/>
    <property type="match status" value="1"/>
</dbReference>
<dbReference type="InterPro" id="IPR008906">
    <property type="entry name" value="HATC_C_dom"/>
</dbReference>
<proteinExistence type="predicted"/>
<keyword evidence="3" id="KW-0863">Zinc-finger</keyword>
<dbReference type="InterPro" id="IPR012337">
    <property type="entry name" value="RNaseH-like_sf"/>
</dbReference>
<evidence type="ECO:0000259" key="6">
    <source>
        <dbReference type="Pfam" id="PF05699"/>
    </source>
</evidence>
<protein>
    <submittedName>
        <fullName evidence="7">AC transposase</fullName>
    </submittedName>
</protein>
<dbReference type="AlphaFoldDB" id="A0A369JCU5"/>
<feature type="domain" description="HAT C-terminal dimerisation" evidence="6">
    <location>
        <begin position="127"/>
        <end position="204"/>
    </location>
</feature>
<dbReference type="GO" id="GO:0008270">
    <property type="term" value="F:zinc ion binding"/>
    <property type="evidence" value="ECO:0007669"/>
    <property type="project" value="UniProtKB-KW"/>
</dbReference>
<name>A0A369JCU5_HYPMA</name>
<evidence type="ECO:0000256" key="5">
    <source>
        <dbReference type="ARBA" id="ARBA00023242"/>
    </source>
</evidence>
<evidence type="ECO:0000313" key="7">
    <source>
        <dbReference type="EMBL" id="RDB18255.1"/>
    </source>
</evidence>
<evidence type="ECO:0000256" key="1">
    <source>
        <dbReference type="ARBA" id="ARBA00004123"/>
    </source>
</evidence>
<keyword evidence="5" id="KW-0539">Nucleus</keyword>
<dbReference type="PANTHER" id="PTHR46481:SF10">
    <property type="entry name" value="ZINC FINGER BED DOMAIN-CONTAINING PROTEIN 39"/>
    <property type="match status" value="1"/>
</dbReference>
<dbReference type="SUPFAM" id="SSF53098">
    <property type="entry name" value="Ribonuclease H-like"/>
    <property type="match status" value="1"/>
</dbReference>
<dbReference type="STRING" id="39966.A0A369JCU5"/>
<accession>A0A369JCU5</accession>
<comment type="caution">
    <text evidence="7">The sequence shown here is derived from an EMBL/GenBank/DDBJ whole genome shotgun (WGS) entry which is preliminary data.</text>
</comment>
<dbReference type="GO" id="GO:0005634">
    <property type="term" value="C:nucleus"/>
    <property type="evidence" value="ECO:0007669"/>
    <property type="project" value="UniProtKB-SubCell"/>
</dbReference>
<evidence type="ECO:0000313" key="8">
    <source>
        <dbReference type="Proteomes" id="UP000076154"/>
    </source>
</evidence>
<comment type="subcellular location">
    <subcellularLocation>
        <location evidence="1">Nucleus</location>
    </subcellularLocation>
</comment>
<sequence length="292" mass="32527">MDYLDSQLASQAINPIYSTAIQAAVTVGKKLLNSYYDKTDHSEIYRIAMILHPQFKLNYFKRAGWEPEWIDTARGIIQDEFARAYADIEVEIGEQVSLKLSTSHSTNIFDNLPLLSPPVASELHNELHVYLGTNIEVVEDPLQWWHSKHSTFPCLSRMAMDYLSIPATSVNVECVFSKGRLVLSHIRNRLSVESTRALMCLGAWSRLDFVKDKDIIAATSQPAVPDEGELEENWEFGRMLYFALQLTTIILATSPGAPPGSAASIAALVFNNVFTHLSVSAHQSPVFSGAQP</sequence>
<evidence type="ECO:0000256" key="4">
    <source>
        <dbReference type="ARBA" id="ARBA00022833"/>
    </source>
</evidence>
<organism evidence="7 8">
    <name type="scientific">Hypsizygus marmoreus</name>
    <name type="common">White beech mushroom</name>
    <name type="synonym">Agaricus marmoreus</name>
    <dbReference type="NCBI Taxonomy" id="39966"/>
    <lineage>
        <taxon>Eukaryota</taxon>
        <taxon>Fungi</taxon>
        <taxon>Dikarya</taxon>
        <taxon>Basidiomycota</taxon>
        <taxon>Agaricomycotina</taxon>
        <taxon>Agaricomycetes</taxon>
        <taxon>Agaricomycetidae</taxon>
        <taxon>Agaricales</taxon>
        <taxon>Tricholomatineae</taxon>
        <taxon>Lyophyllaceae</taxon>
        <taxon>Hypsizygus</taxon>
    </lineage>
</organism>
<dbReference type="Pfam" id="PF05699">
    <property type="entry name" value="Dimer_Tnp_hAT"/>
    <property type="match status" value="1"/>
</dbReference>
<keyword evidence="4" id="KW-0862">Zinc</keyword>
<evidence type="ECO:0000256" key="2">
    <source>
        <dbReference type="ARBA" id="ARBA00022723"/>
    </source>
</evidence>
<keyword evidence="2" id="KW-0479">Metal-binding</keyword>
<dbReference type="Proteomes" id="UP000076154">
    <property type="component" value="Unassembled WGS sequence"/>
</dbReference>
<dbReference type="OrthoDB" id="3359487at2759"/>
<keyword evidence="8" id="KW-1185">Reference proteome</keyword>
<reference evidence="7" key="1">
    <citation type="submission" date="2018-04" db="EMBL/GenBank/DDBJ databases">
        <title>Whole genome sequencing of Hypsizygus marmoreus.</title>
        <authorList>
            <person name="Choi I.-G."/>
            <person name="Min B."/>
            <person name="Kim J.-G."/>
            <person name="Kim S."/>
            <person name="Oh Y.-L."/>
            <person name="Kong W.-S."/>
            <person name="Park H."/>
            <person name="Jeong J."/>
            <person name="Song E.-S."/>
        </authorList>
    </citation>
    <scope>NUCLEOTIDE SEQUENCE [LARGE SCALE GENOMIC DNA]</scope>
    <source>
        <strain evidence="7">51987-8</strain>
    </source>
</reference>
<gene>
    <name evidence="7" type="primary">TRA1_8</name>
    <name evidence="7" type="ORF">Hypma_000608</name>
</gene>
<dbReference type="GO" id="GO:0046983">
    <property type="term" value="F:protein dimerization activity"/>
    <property type="evidence" value="ECO:0007669"/>
    <property type="project" value="InterPro"/>
</dbReference>